<organism evidence="1 2">
    <name type="scientific">Armillaria borealis</name>
    <dbReference type="NCBI Taxonomy" id="47425"/>
    <lineage>
        <taxon>Eukaryota</taxon>
        <taxon>Fungi</taxon>
        <taxon>Dikarya</taxon>
        <taxon>Basidiomycota</taxon>
        <taxon>Agaricomycotina</taxon>
        <taxon>Agaricomycetes</taxon>
        <taxon>Agaricomycetidae</taxon>
        <taxon>Agaricales</taxon>
        <taxon>Marasmiineae</taxon>
        <taxon>Physalacriaceae</taxon>
        <taxon>Armillaria</taxon>
    </lineage>
</organism>
<evidence type="ECO:0008006" key="3">
    <source>
        <dbReference type="Google" id="ProtNLM"/>
    </source>
</evidence>
<proteinExistence type="predicted"/>
<accession>A0AA39JD18</accession>
<comment type="caution">
    <text evidence="1">The sequence shown here is derived from an EMBL/GenBank/DDBJ whole genome shotgun (WGS) entry which is preliminary data.</text>
</comment>
<keyword evidence="2" id="KW-1185">Reference proteome</keyword>
<reference evidence="1" key="1">
    <citation type="submission" date="2023-06" db="EMBL/GenBank/DDBJ databases">
        <authorList>
            <consortium name="Lawrence Berkeley National Laboratory"/>
            <person name="Ahrendt S."/>
            <person name="Sahu N."/>
            <person name="Indic B."/>
            <person name="Wong-Bajracharya J."/>
            <person name="Merenyi Z."/>
            <person name="Ke H.-M."/>
            <person name="Monk M."/>
            <person name="Kocsube S."/>
            <person name="Drula E."/>
            <person name="Lipzen A."/>
            <person name="Balint B."/>
            <person name="Henrissat B."/>
            <person name="Andreopoulos B."/>
            <person name="Martin F.M."/>
            <person name="Harder C.B."/>
            <person name="Rigling D."/>
            <person name="Ford K.L."/>
            <person name="Foster G.D."/>
            <person name="Pangilinan J."/>
            <person name="Papanicolaou A."/>
            <person name="Barry K."/>
            <person name="LaButti K."/>
            <person name="Viragh M."/>
            <person name="Koriabine M."/>
            <person name="Yan M."/>
            <person name="Riley R."/>
            <person name="Champramary S."/>
            <person name="Plett K.L."/>
            <person name="Tsai I.J."/>
            <person name="Slot J."/>
            <person name="Sipos G."/>
            <person name="Plett J."/>
            <person name="Nagy L.G."/>
            <person name="Grigoriev I.V."/>
        </authorList>
    </citation>
    <scope>NUCLEOTIDE SEQUENCE</scope>
    <source>
        <strain evidence="1">FPL87.14</strain>
    </source>
</reference>
<protein>
    <recommendedName>
        <fullName evidence="3">HNH nuclease domain-containing protein</fullName>
    </recommendedName>
</protein>
<evidence type="ECO:0000313" key="2">
    <source>
        <dbReference type="Proteomes" id="UP001175226"/>
    </source>
</evidence>
<dbReference type="EMBL" id="JAUEPT010000035">
    <property type="protein sequence ID" value="KAK0440114.1"/>
    <property type="molecule type" value="Genomic_DNA"/>
</dbReference>
<evidence type="ECO:0000313" key="1">
    <source>
        <dbReference type="EMBL" id="KAK0440114.1"/>
    </source>
</evidence>
<dbReference type="AlphaFoldDB" id="A0AA39JD18"/>
<sequence length="364" mass="39666">MPVPLPLNPFPPSSDEYAAYTSCLNLEPLGSSWSRVVDEKQSSRATMFKFSPGVAARVLGYALIYSPSIKGKACLAEEISSCDGDNELLAGLSYLYIMAMIRIFKNPTDEIPTPTSVHSPRPSFQVTADDIAVLLSQPTASSSNAKKLALARDNYRCILSGNVDTNSFDTGLTTVNETERITDIQLGHIFGELMSNCIVGMTDAAQKKLDWAASAADVVKRFGDISVVEELNQTNIHSAQNTFTVSPEFNGPFDRLRISLQPVGHEDSNAYQINTYPPNRYALYGLPERVTLMDASASGQIPLPSRRYFQLHDACAKISHLSGGGEVVEQLFRDVEDLKVLAEDGGSSDLLSLALLSRPIVQHD</sequence>
<gene>
    <name evidence="1" type="ORF">EV421DRAFT_808374</name>
</gene>
<dbReference type="Proteomes" id="UP001175226">
    <property type="component" value="Unassembled WGS sequence"/>
</dbReference>
<name>A0AA39JD18_9AGAR</name>